<accession>A0A0Q3IHW6</accession>
<evidence type="ECO:0000313" key="1">
    <source>
        <dbReference type="EMBL" id="KQK05451.1"/>
    </source>
</evidence>
<evidence type="ECO:0000313" key="2">
    <source>
        <dbReference type="EnsemblPlants" id="KQK05451"/>
    </source>
</evidence>
<keyword evidence="3" id="KW-1185">Reference proteome</keyword>
<reference evidence="1" key="2">
    <citation type="submission" date="2017-06" db="EMBL/GenBank/DDBJ databases">
        <title>WGS assembly of Brachypodium distachyon.</title>
        <authorList>
            <consortium name="The International Brachypodium Initiative"/>
            <person name="Lucas S."/>
            <person name="Harmon-Smith M."/>
            <person name="Lail K."/>
            <person name="Tice H."/>
            <person name="Grimwood J."/>
            <person name="Bruce D."/>
            <person name="Barry K."/>
            <person name="Shu S."/>
            <person name="Lindquist E."/>
            <person name="Wang M."/>
            <person name="Pitluck S."/>
            <person name="Vogel J.P."/>
            <person name="Garvin D.F."/>
            <person name="Mockler T.C."/>
            <person name="Schmutz J."/>
            <person name="Rokhsar D."/>
            <person name="Bevan M.W."/>
        </authorList>
    </citation>
    <scope>NUCLEOTIDE SEQUENCE</scope>
    <source>
        <strain evidence="1">Bd21</strain>
    </source>
</reference>
<evidence type="ECO:0000313" key="3">
    <source>
        <dbReference type="Proteomes" id="UP000008810"/>
    </source>
</evidence>
<dbReference type="AlphaFoldDB" id="A0A0Q3IHW6"/>
<protein>
    <submittedName>
        <fullName evidence="1 2">Uncharacterized protein</fullName>
    </submittedName>
</protein>
<proteinExistence type="predicted"/>
<dbReference type="EnsemblPlants" id="KQK05451">
    <property type="protein sequence ID" value="KQK05451"/>
    <property type="gene ID" value="BRADI_2g20123v3"/>
</dbReference>
<dbReference type="InParanoid" id="A0A0Q3IHW6"/>
<name>A0A0Q3IHW6_BRADI</name>
<gene>
    <name evidence="1" type="ORF">BRADI_2g20123v3</name>
</gene>
<dbReference type="Gramene" id="KQK05451">
    <property type="protein sequence ID" value="KQK05451"/>
    <property type="gene ID" value="BRADI_2g20123v3"/>
</dbReference>
<dbReference type="Proteomes" id="UP000008810">
    <property type="component" value="Chromosome 2"/>
</dbReference>
<reference evidence="1 2" key="1">
    <citation type="journal article" date="2010" name="Nature">
        <title>Genome sequencing and analysis of the model grass Brachypodium distachyon.</title>
        <authorList>
            <consortium name="International Brachypodium Initiative"/>
        </authorList>
    </citation>
    <scope>NUCLEOTIDE SEQUENCE [LARGE SCALE GENOMIC DNA]</scope>
    <source>
        <strain evidence="1 2">Bd21</strain>
    </source>
</reference>
<reference evidence="2" key="3">
    <citation type="submission" date="2018-08" db="UniProtKB">
        <authorList>
            <consortium name="EnsemblPlants"/>
        </authorList>
    </citation>
    <scope>IDENTIFICATION</scope>
    <source>
        <strain evidence="2">cv. Bd21</strain>
    </source>
</reference>
<organism evidence="1">
    <name type="scientific">Brachypodium distachyon</name>
    <name type="common">Purple false brome</name>
    <name type="synonym">Trachynia distachya</name>
    <dbReference type="NCBI Taxonomy" id="15368"/>
    <lineage>
        <taxon>Eukaryota</taxon>
        <taxon>Viridiplantae</taxon>
        <taxon>Streptophyta</taxon>
        <taxon>Embryophyta</taxon>
        <taxon>Tracheophyta</taxon>
        <taxon>Spermatophyta</taxon>
        <taxon>Magnoliopsida</taxon>
        <taxon>Liliopsida</taxon>
        <taxon>Poales</taxon>
        <taxon>Poaceae</taxon>
        <taxon>BOP clade</taxon>
        <taxon>Pooideae</taxon>
        <taxon>Stipodae</taxon>
        <taxon>Brachypodieae</taxon>
        <taxon>Brachypodium</taxon>
    </lineage>
</organism>
<sequence length="73" mass="8493">MRWALSRSYRGRRLLPFRILRRRPAPPRIRRHLCPTVLDFLRGSAPEPARPVCLAPGHWKAKPALAPTTASWW</sequence>
<dbReference type="EMBL" id="CM000881">
    <property type="protein sequence ID" value="KQK05451.1"/>
    <property type="molecule type" value="Genomic_DNA"/>
</dbReference>